<keyword evidence="2" id="KW-1185">Reference proteome</keyword>
<protein>
    <submittedName>
        <fullName evidence="1">Uncharacterized protein</fullName>
    </submittedName>
</protein>
<organism evidence="1 2">
    <name type="scientific">Saccharopolyspora elongata</name>
    <dbReference type="NCBI Taxonomy" id="2530387"/>
    <lineage>
        <taxon>Bacteria</taxon>
        <taxon>Bacillati</taxon>
        <taxon>Actinomycetota</taxon>
        <taxon>Actinomycetes</taxon>
        <taxon>Pseudonocardiales</taxon>
        <taxon>Pseudonocardiaceae</taxon>
        <taxon>Saccharopolyspora</taxon>
    </lineage>
</organism>
<name>A0A4R4YTY8_9PSEU</name>
<dbReference type="EMBL" id="SMKW01000028">
    <property type="protein sequence ID" value="TDD48815.1"/>
    <property type="molecule type" value="Genomic_DNA"/>
</dbReference>
<proteinExistence type="predicted"/>
<evidence type="ECO:0000313" key="1">
    <source>
        <dbReference type="EMBL" id="TDD48815.1"/>
    </source>
</evidence>
<accession>A0A4R4YTY8</accession>
<sequence length="142" mass="15444">MSTSGIDLLLTELRRNAWGLWVFGPPHGPDILAAVRRWRTCADVVILRGEDGENDATAYRTPTMPGLDPFAPELVSWQYHSSAVWTLRAVLALPAPGHSQAPIAVLEPSPLCFLPPDIGRPIAYRPASISAEPPNAMQPVSR</sequence>
<dbReference type="AlphaFoldDB" id="A0A4R4YTY8"/>
<dbReference type="Proteomes" id="UP000294947">
    <property type="component" value="Unassembled WGS sequence"/>
</dbReference>
<reference evidence="1 2" key="1">
    <citation type="submission" date="2019-03" db="EMBL/GenBank/DDBJ databases">
        <title>Draft genome sequences of novel Actinobacteria.</title>
        <authorList>
            <person name="Sahin N."/>
            <person name="Ay H."/>
            <person name="Saygin H."/>
        </authorList>
    </citation>
    <scope>NUCLEOTIDE SEQUENCE [LARGE SCALE GENOMIC DNA]</scope>
    <source>
        <strain evidence="1 2">7K502</strain>
    </source>
</reference>
<evidence type="ECO:0000313" key="2">
    <source>
        <dbReference type="Proteomes" id="UP000294947"/>
    </source>
</evidence>
<gene>
    <name evidence="1" type="ORF">E1288_21085</name>
</gene>
<comment type="caution">
    <text evidence="1">The sequence shown here is derived from an EMBL/GenBank/DDBJ whole genome shotgun (WGS) entry which is preliminary data.</text>
</comment>
<dbReference type="OrthoDB" id="3632723at2"/>